<evidence type="ECO:0000256" key="2">
    <source>
        <dbReference type="SAM" id="MobiDB-lite"/>
    </source>
</evidence>
<dbReference type="Gene3D" id="3.40.50.620">
    <property type="entry name" value="HUPs"/>
    <property type="match status" value="2"/>
</dbReference>
<comment type="similarity">
    <text evidence="1">Belongs to the universal stress protein A family.</text>
</comment>
<dbReference type="PANTHER" id="PTHR46268">
    <property type="entry name" value="STRESS RESPONSE PROTEIN NHAX"/>
    <property type="match status" value="1"/>
</dbReference>
<reference evidence="5" key="1">
    <citation type="journal article" date="2019" name="Int. J. Syst. Evol. Microbiol.">
        <title>The Global Catalogue of Microorganisms (GCM) 10K type strain sequencing project: providing services to taxonomists for standard genome sequencing and annotation.</title>
        <authorList>
            <consortium name="The Broad Institute Genomics Platform"/>
            <consortium name="The Broad Institute Genome Sequencing Center for Infectious Disease"/>
            <person name="Wu L."/>
            <person name="Ma J."/>
        </authorList>
    </citation>
    <scope>NUCLEOTIDE SEQUENCE [LARGE SCALE GENOMIC DNA]</scope>
    <source>
        <strain evidence="5">JCM 16013</strain>
    </source>
</reference>
<feature type="compositionally biased region" description="Basic residues" evidence="2">
    <location>
        <begin position="38"/>
        <end position="55"/>
    </location>
</feature>
<feature type="domain" description="UspA" evidence="3">
    <location>
        <begin position="62"/>
        <end position="201"/>
    </location>
</feature>
<dbReference type="EMBL" id="BAAAQM010000004">
    <property type="protein sequence ID" value="GAA1956818.1"/>
    <property type="molecule type" value="Genomic_DNA"/>
</dbReference>
<name>A0ABP5C2K8_9ACTN</name>
<evidence type="ECO:0000256" key="1">
    <source>
        <dbReference type="ARBA" id="ARBA00008791"/>
    </source>
</evidence>
<feature type="domain" description="UspA" evidence="3">
    <location>
        <begin position="210"/>
        <end position="350"/>
    </location>
</feature>
<dbReference type="PRINTS" id="PR01438">
    <property type="entry name" value="UNVRSLSTRESS"/>
</dbReference>
<evidence type="ECO:0000313" key="4">
    <source>
        <dbReference type="EMBL" id="GAA1956818.1"/>
    </source>
</evidence>
<dbReference type="SUPFAM" id="SSF52402">
    <property type="entry name" value="Adenine nucleotide alpha hydrolases-like"/>
    <property type="match status" value="2"/>
</dbReference>
<evidence type="ECO:0000259" key="3">
    <source>
        <dbReference type="Pfam" id="PF00582"/>
    </source>
</evidence>
<dbReference type="PANTHER" id="PTHR46268:SF6">
    <property type="entry name" value="UNIVERSAL STRESS PROTEIN UP12"/>
    <property type="match status" value="1"/>
</dbReference>
<dbReference type="InterPro" id="IPR006015">
    <property type="entry name" value="Universal_stress_UspA"/>
</dbReference>
<sequence length="352" mass="37283">MVSGDAPHGDQRGHIGGRAAKDPPPAPGPGRDQAVRHCPGRRRSPRLDRKRARPVHAKEIAMTQSVVVGFDDTEHSAHAITLAVREATARNAVLRLLHAYQWIPPTTFGLPPGIATEQAVAEASRALLNTTAERLRAENAGLTVETVSVGGDPAGALADEGRDAALVVVGGRGRGGFAGQLLGSVALRVLDRATCPVMIARGAEAPATGRIMVGVDVDHPGGDAGLLEFAFAEAALRNAEVFAVHIWDDPTPLYARGGQFVDDIVEAVRANRLRLLDAALEPWVEKYPNVRVSRQAFPGTPSRMLVDSTRVVDMLVIGGLARTEGHQGMRIGALAHTVLHHAHCPVIIVPES</sequence>
<proteinExistence type="inferred from homology"/>
<dbReference type="Proteomes" id="UP001499854">
    <property type="component" value="Unassembled WGS sequence"/>
</dbReference>
<accession>A0ABP5C2K8</accession>
<comment type="caution">
    <text evidence="4">The sequence shown here is derived from an EMBL/GenBank/DDBJ whole genome shotgun (WGS) entry which is preliminary data.</text>
</comment>
<dbReference type="InterPro" id="IPR006016">
    <property type="entry name" value="UspA"/>
</dbReference>
<keyword evidence="5" id="KW-1185">Reference proteome</keyword>
<organism evidence="4 5">
    <name type="scientific">Catenulispora subtropica</name>
    <dbReference type="NCBI Taxonomy" id="450798"/>
    <lineage>
        <taxon>Bacteria</taxon>
        <taxon>Bacillati</taxon>
        <taxon>Actinomycetota</taxon>
        <taxon>Actinomycetes</taxon>
        <taxon>Catenulisporales</taxon>
        <taxon>Catenulisporaceae</taxon>
        <taxon>Catenulispora</taxon>
    </lineage>
</organism>
<gene>
    <name evidence="4" type="ORF">GCM10009838_10960</name>
</gene>
<dbReference type="InterPro" id="IPR014729">
    <property type="entry name" value="Rossmann-like_a/b/a_fold"/>
</dbReference>
<evidence type="ECO:0000313" key="5">
    <source>
        <dbReference type="Proteomes" id="UP001499854"/>
    </source>
</evidence>
<dbReference type="Pfam" id="PF00582">
    <property type="entry name" value="Usp"/>
    <property type="match status" value="2"/>
</dbReference>
<feature type="region of interest" description="Disordered" evidence="2">
    <location>
        <begin position="1"/>
        <end position="55"/>
    </location>
</feature>
<protein>
    <submittedName>
        <fullName evidence="4">Universal stress protein</fullName>
    </submittedName>
</protein>